<comment type="caution">
    <text evidence="2">The sequence shown here is derived from an EMBL/GenBank/DDBJ whole genome shotgun (WGS) entry which is preliminary data.</text>
</comment>
<dbReference type="EMBL" id="JALHLG010000031">
    <property type="protein sequence ID" value="MCJ2188331.1"/>
    <property type="molecule type" value="Genomic_DNA"/>
</dbReference>
<name>A0ABT0BTE7_9SPHN</name>
<evidence type="ECO:0000313" key="2">
    <source>
        <dbReference type="EMBL" id="MCJ2188331.1"/>
    </source>
</evidence>
<keyword evidence="3" id="KW-1185">Reference proteome</keyword>
<feature type="region of interest" description="Disordered" evidence="1">
    <location>
        <begin position="16"/>
        <end position="63"/>
    </location>
</feature>
<organism evidence="2 3">
    <name type="scientific">Novosphingobium beihaiensis</name>
    <dbReference type="NCBI Taxonomy" id="2930389"/>
    <lineage>
        <taxon>Bacteria</taxon>
        <taxon>Pseudomonadati</taxon>
        <taxon>Pseudomonadota</taxon>
        <taxon>Alphaproteobacteria</taxon>
        <taxon>Sphingomonadales</taxon>
        <taxon>Sphingomonadaceae</taxon>
        <taxon>Novosphingobium</taxon>
    </lineage>
</organism>
<proteinExistence type="predicted"/>
<accession>A0ABT0BTE7</accession>
<dbReference type="Proteomes" id="UP001202281">
    <property type="component" value="Unassembled WGS sequence"/>
</dbReference>
<feature type="compositionally biased region" description="Basic and acidic residues" evidence="1">
    <location>
        <begin position="52"/>
        <end position="63"/>
    </location>
</feature>
<sequence>MAEIVNLRMARKARARAAGQTQAAQNRALHGQAKGDRQAAEAETARTARTLDNARRDHPQDAD</sequence>
<reference evidence="2 3" key="1">
    <citation type="submission" date="2022-04" db="EMBL/GenBank/DDBJ databases">
        <title>Identification of a novel bacterium isolated from mangrove sediments.</title>
        <authorList>
            <person name="Pan X."/>
        </authorList>
    </citation>
    <scope>NUCLEOTIDE SEQUENCE [LARGE SCALE GENOMIC DNA]</scope>
    <source>
        <strain evidence="2 3">B2638</strain>
    </source>
</reference>
<evidence type="ECO:0000256" key="1">
    <source>
        <dbReference type="SAM" id="MobiDB-lite"/>
    </source>
</evidence>
<evidence type="ECO:0000313" key="3">
    <source>
        <dbReference type="Proteomes" id="UP001202281"/>
    </source>
</evidence>
<dbReference type="Pfam" id="PF13770">
    <property type="entry name" value="DUF4169"/>
    <property type="match status" value="1"/>
</dbReference>
<protein>
    <submittedName>
        <fullName evidence="2">DUF4169 family protein</fullName>
    </submittedName>
</protein>
<dbReference type="RefSeq" id="WP_243922911.1">
    <property type="nucleotide sequence ID" value="NZ_JALHLG010000031.1"/>
</dbReference>
<dbReference type="InterPro" id="IPR025227">
    <property type="entry name" value="DUF4169"/>
</dbReference>
<gene>
    <name evidence="2" type="ORF">MTR66_16105</name>
</gene>
<feature type="compositionally biased region" description="Low complexity" evidence="1">
    <location>
        <begin position="16"/>
        <end position="28"/>
    </location>
</feature>
<feature type="compositionally biased region" description="Basic and acidic residues" evidence="1">
    <location>
        <begin position="33"/>
        <end position="46"/>
    </location>
</feature>